<dbReference type="PRINTS" id="PR00111">
    <property type="entry name" value="ABHYDROLASE"/>
</dbReference>
<dbReference type="Gene3D" id="1.10.10.10">
    <property type="entry name" value="Winged helix-like DNA-binding domain superfamily/Winged helix DNA-binding domain"/>
    <property type="match status" value="1"/>
</dbReference>
<dbReference type="InterPro" id="IPR005158">
    <property type="entry name" value="BTAD"/>
</dbReference>
<keyword evidence="3" id="KW-0378">Hydrolase</keyword>
<dbReference type="InterPro" id="IPR011990">
    <property type="entry name" value="TPR-like_helical_dom_sf"/>
</dbReference>
<dbReference type="InterPro" id="IPR001867">
    <property type="entry name" value="OmpR/PhoB-type_DNA-bd"/>
</dbReference>
<reference evidence="3 4" key="1">
    <citation type="submission" date="2018-09" db="EMBL/GenBank/DDBJ databases">
        <title>Mesorhizobium carmichaelinearum sp. nov. isolated from Carmichaelinea spp. root nodules in New Zealand.</title>
        <authorList>
            <person name="De Meyer S.E."/>
        </authorList>
    </citation>
    <scope>NUCLEOTIDE SEQUENCE [LARGE SCALE GENOMIC DNA]</scope>
    <source>
        <strain evidence="3 4">LMG 28313</strain>
    </source>
</reference>
<dbReference type="AlphaFoldDB" id="A0A6M7TG60"/>
<dbReference type="Proteomes" id="UP000275530">
    <property type="component" value="Unassembled WGS sequence"/>
</dbReference>
<keyword evidence="2" id="KW-0238">DNA-binding</keyword>
<gene>
    <name evidence="3" type="ORF">D3242_15520</name>
</gene>
<evidence type="ECO:0000256" key="2">
    <source>
        <dbReference type="ARBA" id="ARBA00023125"/>
    </source>
</evidence>
<protein>
    <submittedName>
        <fullName evidence="3">Alpha/beta hydrolase</fullName>
    </submittedName>
</protein>
<dbReference type="InterPro" id="IPR016032">
    <property type="entry name" value="Sig_transdc_resp-reg_C-effctor"/>
</dbReference>
<dbReference type="GO" id="GO:0000160">
    <property type="term" value="P:phosphorelay signal transduction system"/>
    <property type="evidence" value="ECO:0007669"/>
    <property type="project" value="InterPro"/>
</dbReference>
<dbReference type="SMART" id="SM01043">
    <property type="entry name" value="BTAD"/>
    <property type="match status" value="1"/>
</dbReference>
<organism evidence="3 4">
    <name type="scientific">Mesorhizobium jarvisii</name>
    <dbReference type="NCBI Taxonomy" id="1777867"/>
    <lineage>
        <taxon>Bacteria</taxon>
        <taxon>Pseudomonadati</taxon>
        <taxon>Pseudomonadota</taxon>
        <taxon>Alphaproteobacteria</taxon>
        <taxon>Hyphomicrobiales</taxon>
        <taxon>Phyllobacteriaceae</taxon>
        <taxon>Mesorhizobium</taxon>
    </lineage>
</organism>
<dbReference type="GO" id="GO:0016787">
    <property type="term" value="F:hydrolase activity"/>
    <property type="evidence" value="ECO:0007669"/>
    <property type="project" value="UniProtKB-KW"/>
</dbReference>
<dbReference type="RefSeq" id="WP_081295869.1">
    <property type="nucleotide sequence ID" value="NZ_CP033507.1"/>
</dbReference>
<evidence type="ECO:0000256" key="1">
    <source>
        <dbReference type="ARBA" id="ARBA00005820"/>
    </source>
</evidence>
<proteinExistence type="inferred from homology"/>
<dbReference type="SMART" id="SM00862">
    <property type="entry name" value="Trans_reg_C"/>
    <property type="match status" value="1"/>
</dbReference>
<dbReference type="EMBL" id="QZXA01000005">
    <property type="protein sequence ID" value="RJT33927.1"/>
    <property type="molecule type" value="Genomic_DNA"/>
</dbReference>
<dbReference type="InterPro" id="IPR000073">
    <property type="entry name" value="AB_hydrolase_1"/>
</dbReference>
<dbReference type="PANTHER" id="PTHR35807">
    <property type="entry name" value="TRANSCRIPTIONAL REGULATOR REDD-RELATED"/>
    <property type="match status" value="1"/>
</dbReference>
<comment type="caution">
    <text evidence="3">The sequence shown here is derived from an EMBL/GenBank/DDBJ whole genome shotgun (WGS) entry which is preliminary data.</text>
</comment>
<dbReference type="InterPro" id="IPR036388">
    <property type="entry name" value="WH-like_DNA-bd_sf"/>
</dbReference>
<accession>A0A6M7TG60</accession>
<dbReference type="SUPFAM" id="SSF46894">
    <property type="entry name" value="C-terminal effector domain of the bipartite response regulators"/>
    <property type="match status" value="1"/>
</dbReference>
<dbReference type="Pfam" id="PF00561">
    <property type="entry name" value="Abhydrolase_1"/>
    <property type="match status" value="1"/>
</dbReference>
<dbReference type="InterPro" id="IPR019734">
    <property type="entry name" value="TPR_rpt"/>
</dbReference>
<evidence type="ECO:0000313" key="3">
    <source>
        <dbReference type="EMBL" id="RJT33927.1"/>
    </source>
</evidence>
<comment type="similarity">
    <text evidence="1">Belongs to the AfsR/DnrI/RedD regulatory family.</text>
</comment>
<dbReference type="Gene3D" id="1.25.40.10">
    <property type="entry name" value="Tetratricopeptide repeat domain"/>
    <property type="match status" value="1"/>
</dbReference>
<dbReference type="InterPro" id="IPR051677">
    <property type="entry name" value="AfsR-DnrI-RedD_regulator"/>
</dbReference>
<dbReference type="GO" id="GO:0003677">
    <property type="term" value="F:DNA binding"/>
    <property type="evidence" value="ECO:0007669"/>
    <property type="project" value="UniProtKB-KW"/>
</dbReference>
<dbReference type="InterPro" id="IPR029058">
    <property type="entry name" value="AB_hydrolase_fold"/>
</dbReference>
<sequence>MAQLQLLLFGGFTLAGSGPAAAVLSRKARGLVTYLALNPGRPHSREKLAALLWGDTGEPQARMNLRQGLSAIRKALPSAGDRRLLADGDTVTLNLDDLEIDVAQFERLVSGSAPEQLEQAALLYAGDLLDGFVLREEPFDDWLRLERERLRTIWIGVLEKLLHQHAMKDNLAAYVQAATRLLASDPLREDIHRGLMQIYARQGRANMALKQFAQCREALRKHLQLEPDNETRELYDKLRASRFGPTRQNTAPSVRAEGAVPGASPVPASVRPETRYVKSGGVSIAYQVTGEGPFDLVYVQGWVSNLDYAWESPRLTHVLRRLGSFCRLVRIDKRGTGLSDRNVGFPTLLERVDDVRAVLDAIGSRRTVVFGSSEGGVLCMLFAATYPERTKALILHGAYALGLWSPEYPWAKTREEMEEELAAIGRNWGEPWDLGRGAPSLVNDTHEQQWFAAYLRSSASPSDAIALWRWGAEVDVRNILHAIHVPTLILQRKGDRWIKPEEALYLSERIAGATLVELPGDDHLIWGADSDRLVDAIQHYLTLTFPAEARWS</sequence>
<keyword evidence="4" id="KW-1185">Reference proteome</keyword>
<dbReference type="SUPFAM" id="SSF48452">
    <property type="entry name" value="TPR-like"/>
    <property type="match status" value="1"/>
</dbReference>
<dbReference type="Pfam" id="PF03704">
    <property type="entry name" value="BTAD"/>
    <property type="match status" value="1"/>
</dbReference>
<evidence type="ECO:0000313" key="4">
    <source>
        <dbReference type="Proteomes" id="UP000275530"/>
    </source>
</evidence>
<dbReference type="Gene3D" id="3.40.50.1820">
    <property type="entry name" value="alpha/beta hydrolase"/>
    <property type="match status" value="1"/>
</dbReference>
<dbReference type="GO" id="GO:0006355">
    <property type="term" value="P:regulation of DNA-templated transcription"/>
    <property type="evidence" value="ECO:0007669"/>
    <property type="project" value="InterPro"/>
</dbReference>
<dbReference type="PROSITE" id="PS50005">
    <property type="entry name" value="TPR"/>
    <property type="match status" value="1"/>
</dbReference>
<name>A0A6M7TG60_9HYPH</name>
<dbReference type="SUPFAM" id="SSF53474">
    <property type="entry name" value="alpha/beta-Hydrolases"/>
    <property type="match status" value="1"/>
</dbReference>